<keyword evidence="3" id="KW-1185">Reference proteome</keyword>
<reference evidence="2" key="1">
    <citation type="submission" date="2021-03" db="EMBL/GenBank/DDBJ databases">
        <title>novel species isolated from a fishpond in China.</title>
        <authorList>
            <person name="Lu H."/>
            <person name="Cai Z."/>
        </authorList>
    </citation>
    <scope>NUCLEOTIDE SEQUENCE</scope>
    <source>
        <strain evidence="2">JCM 30855</strain>
    </source>
</reference>
<dbReference type="PANTHER" id="PTHR35399:SF2">
    <property type="entry name" value="DUF839 DOMAIN-CONTAINING PROTEIN"/>
    <property type="match status" value="1"/>
</dbReference>
<organism evidence="2 3">
    <name type="scientific">Bowmanella dokdonensis</name>
    <dbReference type="NCBI Taxonomy" id="751969"/>
    <lineage>
        <taxon>Bacteria</taxon>
        <taxon>Pseudomonadati</taxon>
        <taxon>Pseudomonadota</taxon>
        <taxon>Gammaproteobacteria</taxon>
        <taxon>Alteromonadales</taxon>
        <taxon>Alteromonadaceae</taxon>
        <taxon>Bowmanella</taxon>
    </lineage>
</organism>
<dbReference type="InterPro" id="IPR008557">
    <property type="entry name" value="PhoX"/>
</dbReference>
<dbReference type="InterPro" id="IPR006311">
    <property type="entry name" value="TAT_signal"/>
</dbReference>
<dbReference type="Proteomes" id="UP000664654">
    <property type="component" value="Unassembled WGS sequence"/>
</dbReference>
<evidence type="ECO:0000256" key="1">
    <source>
        <dbReference type="SAM" id="MobiDB-lite"/>
    </source>
</evidence>
<gene>
    <name evidence="2" type="ORF">J0A66_05710</name>
</gene>
<dbReference type="EMBL" id="JAFKCV010000002">
    <property type="protein sequence ID" value="MBN7824721.1"/>
    <property type="molecule type" value="Genomic_DNA"/>
</dbReference>
<name>A0A939DMW4_9ALTE</name>
<dbReference type="PROSITE" id="PS51318">
    <property type="entry name" value="TAT"/>
    <property type="match status" value="1"/>
</dbReference>
<dbReference type="AlphaFoldDB" id="A0A939DMW4"/>
<dbReference type="PANTHER" id="PTHR35399">
    <property type="entry name" value="SLR8030 PROTEIN"/>
    <property type="match status" value="1"/>
</dbReference>
<sequence length="627" mass="68591">MPEKPSSSRPFADILAARLSRRQALKGLGAGSASLLMAGYGLTPQAGAGTQKGAGEFSLTFKELPHGLDEHLAVAEGYQSQILVRWGDALFADAAAFDPQKPSEAAQLRQFGYNNDFIGFVSLPLGSDSSDHGLLTVNHEYTRPAMMYPGAPDSDKLSEELTRANIVAHGLSVVEVKKQKNGQWKLVLDSPYNRRITPWTPMQITGPAAGSKRLQTPDSPDGVQTRGTYGNCAGGVTPWGTILTGEENVDYFFGGDYSNSGETDNYQEFGMQSRHRGSWSKHFARWDMSQTPAEPLHMGWIVEIDPYDPTSVPKKRTVLGRYKHEGANVHINPDGRVVAYSGDDQQFQFLYKFVSLNRYQPDNRAANLRLLDEGQLFCARFSDDGTLNWLPLKVGHGPLTSANGFNHQGDVMLDCRKAAKLLGATPMDRPEDVEVNPVNGQVYVMLTNNSRRKPDNTDAANPRGPNRAGQIVELIAPKGDHASETFNWEMLIVAGPKDEPGTKYHPQISANGWLACPDNCAFDKLGNLWIATDGAEQYDVADGIWACELSGAYRALTKRFLRTPLGAELCGPFFTPDSENLFCAVQHPGQGSTFDKPSTRWPDFDDSLPPRPSVVVITKQGGGRIGS</sequence>
<evidence type="ECO:0000313" key="2">
    <source>
        <dbReference type="EMBL" id="MBN7824721.1"/>
    </source>
</evidence>
<proteinExistence type="predicted"/>
<dbReference type="RefSeq" id="WP_206572813.1">
    <property type="nucleotide sequence ID" value="NZ_JAFKCV010000002.1"/>
</dbReference>
<evidence type="ECO:0000313" key="3">
    <source>
        <dbReference type="Proteomes" id="UP000664654"/>
    </source>
</evidence>
<protein>
    <submittedName>
        <fullName evidence="2">PhoX family phosphatase</fullName>
    </submittedName>
</protein>
<comment type="caution">
    <text evidence="2">The sequence shown here is derived from an EMBL/GenBank/DDBJ whole genome shotgun (WGS) entry which is preliminary data.</text>
</comment>
<accession>A0A939DMW4</accession>
<feature type="region of interest" description="Disordered" evidence="1">
    <location>
        <begin position="205"/>
        <end position="229"/>
    </location>
</feature>
<dbReference type="Pfam" id="PF05787">
    <property type="entry name" value="PhoX"/>
    <property type="match status" value="1"/>
</dbReference>
<dbReference type="SUPFAM" id="SSF63829">
    <property type="entry name" value="Calcium-dependent phosphotriesterase"/>
    <property type="match status" value="1"/>
</dbReference>